<reference evidence="1" key="1">
    <citation type="submission" date="2021-06" db="EMBL/GenBank/DDBJ databases">
        <title>Comparative genomics, transcriptomics and evolutionary studies reveal genomic signatures of adaptation to plant cell wall in hemibiotrophic fungi.</title>
        <authorList>
            <consortium name="DOE Joint Genome Institute"/>
            <person name="Baroncelli R."/>
            <person name="Diaz J.F."/>
            <person name="Benocci T."/>
            <person name="Peng M."/>
            <person name="Battaglia E."/>
            <person name="Haridas S."/>
            <person name="Andreopoulos W."/>
            <person name="Labutti K."/>
            <person name="Pangilinan J."/>
            <person name="Floch G.L."/>
            <person name="Makela M.R."/>
            <person name="Henrissat B."/>
            <person name="Grigoriev I.V."/>
            <person name="Crouch J.A."/>
            <person name="De Vries R.P."/>
            <person name="Sukno S.A."/>
            <person name="Thon M.R."/>
        </authorList>
    </citation>
    <scope>NUCLEOTIDE SEQUENCE</scope>
    <source>
        <strain evidence="1">CBS 125086</strain>
    </source>
</reference>
<dbReference type="AlphaFoldDB" id="A0AAD8V2A4"/>
<dbReference type="GeneID" id="85442608"/>
<evidence type="ECO:0000313" key="2">
    <source>
        <dbReference type="Proteomes" id="UP001230504"/>
    </source>
</evidence>
<protein>
    <submittedName>
        <fullName evidence="1">Uncharacterized protein</fullName>
    </submittedName>
</protein>
<comment type="caution">
    <text evidence="1">The sequence shown here is derived from an EMBL/GenBank/DDBJ whole genome shotgun (WGS) entry which is preliminary data.</text>
</comment>
<dbReference type="Proteomes" id="UP001230504">
    <property type="component" value="Unassembled WGS sequence"/>
</dbReference>
<sequence length="204" mass="22447">MLVTIPPPSSLDSGFGLDECEHALFSKFTCNYYWAGVLRNAPLPALEIQNCNPANPGGVPTLPGMYVFEGTASPDIHTFWYGAPAGAANQTEDGVKADVLATIERLRRANGAVWREVESAGEDVEFLAMGDFNPFACMVNAADIKDGFYRRLYDLQGYRNTWWTGAAWHTHDASLLLDFTQKVLVNMTENVSSESNKTEGTEEL</sequence>
<proteinExistence type="predicted"/>
<dbReference type="Gene3D" id="3.50.50.60">
    <property type="entry name" value="FAD/NAD(P)-binding domain"/>
    <property type="match status" value="1"/>
</dbReference>
<dbReference type="EMBL" id="JAHLJV010000053">
    <property type="protein sequence ID" value="KAK1580582.1"/>
    <property type="molecule type" value="Genomic_DNA"/>
</dbReference>
<evidence type="ECO:0000313" key="1">
    <source>
        <dbReference type="EMBL" id="KAK1580582.1"/>
    </source>
</evidence>
<dbReference type="InterPro" id="IPR036188">
    <property type="entry name" value="FAD/NAD-bd_sf"/>
</dbReference>
<name>A0AAD8V2A4_9PEZI</name>
<gene>
    <name evidence="1" type="ORF">LY79DRAFT_560869</name>
</gene>
<dbReference type="RefSeq" id="XP_060411615.1">
    <property type="nucleotide sequence ID" value="XM_060558368.1"/>
</dbReference>
<accession>A0AAD8V2A4</accession>
<keyword evidence="2" id="KW-1185">Reference proteome</keyword>
<organism evidence="1 2">
    <name type="scientific">Colletotrichum navitas</name>
    <dbReference type="NCBI Taxonomy" id="681940"/>
    <lineage>
        <taxon>Eukaryota</taxon>
        <taxon>Fungi</taxon>
        <taxon>Dikarya</taxon>
        <taxon>Ascomycota</taxon>
        <taxon>Pezizomycotina</taxon>
        <taxon>Sordariomycetes</taxon>
        <taxon>Hypocreomycetidae</taxon>
        <taxon>Glomerellales</taxon>
        <taxon>Glomerellaceae</taxon>
        <taxon>Colletotrichum</taxon>
        <taxon>Colletotrichum graminicola species complex</taxon>
    </lineage>
</organism>